<dbReference type="PANTHER" id="PTHR23241:SF102">
    <property type="entry name" value="LD23009P"/>
    <property type="match status" value="1"/>
</dbReference>
<evidence type="ECO:0000256" key="4">
    <source>
        <dbReference type="ARBA" id="ARBA00023136"/>
    </source>
</evidence>
<reference evidence="7" key="1">
    <citation type="submission" date="2013-11" db="EMBL/GenBank/DDBJ databases">
        <title>Genome sequence of the fusiform rust pathogen reveals effectors for host alternation and coevolution with pine.</title>
        <authorList>
            <consortium name="DOE Joint Genome Institute"/>
            <person name="Smith K."/>
            <person name="Pendleton A."/>
            <person name="Kubisiak T."/>
            <person name="Anderson C."/>
            <person name="Salamov A."/>
            <person name="Aerts A."/>
            <person name="Riley R."/>
            <person name="Clum A."/>
            <person name="Lindquist E."/>
            <person name="Ence D."/>
            <person name="Campbell M."/>
            <person name="Kronenberg Z."/>
            <person name="Feau N."/>
            <person name="Dhillon B."/>
            <person name="Hamelin R."/>
            <person name="Burleigh J."/>
            <person name="Smith J."/>
            <person name="Yandell M."/>
            <person name="Nelson C."/>
            <person name="Grigoriev I."/>
            <person name="Davis J."/>
        </authorList>
    </citation>
    <scope>NUCLEOTIDE SEQUENCE</scope>
    <source>
        <strain evidence="7">G11</strain>
    </source>
</reference>
<dbReference type="InterPro" id="IPR025423">
    <property type="entry name" value="TMEM205-like"/>
</dbReference>
<proteinExistence type="predicted"/>
<dbReference type="OrthoDB" id="1641132at2759"/>
<gene>
    <name evidence="7" type="ORF">CROQUDRAFT_69294</name>
</gene>
<name>A0A9P6NAX9_9BASI</name>
<keyword evidence="2 5" id="KW-0812">Transmembrane</keyword>
<accession>A0A9P6NAX9</accession>
<dbReference type="Proteomes" id="UP000886653">
    <property type="component" value="Unassembled WGS sequence"/>
</dbReference>
<feature type="transmembrane region" description="Helical" evidence="5">
    <location>
        <begin position="155"/>
        <end position="180"/>
    </location>
</feature>
<dbReference type="PANTHER" id="PTHR23241">
    <property type="entry name" value="LATE EMBRYOGENESIS ABUNDANT PLANTS LEA-RELATED"/>
    <property type="match status" value="1"/>
</dbReference>
<evidence type="ECO:0000259" key="6">
    <source>
        <dbReference type="Pfam" id="PF13664"/>
    </source>
</evidence>
<feature type="domain" description="TMEM205-like" evidence="6">
    <location>
        <begin position="22"/>
        <end position="127"/>
    </location>
</feature>
<organism evidence="7 8">
    <name type="scientific">Cronartium quercuum f. sp. fusiforme G11</name>
    <dbReference type="NCBI Taxonomy" id="708437"/>
    <lineage>
        <taxon>Eukaryota</taxon>
        <taxon>Fungi</taxon>
        <taxon>Dikarya</taxon>
        <taxon>Basidiomycota</taxon>
        <taxon>Pucciniomycotina</taxon>
        <taxon>Pucciniomycetes</taxon>
        <taxon>Pucciniales</taxon>
        <taxon>Coleosporiaceae</taxon>
        <taxon>Cronartium</taxon>
    </lineage>
</organism>
<evidence type="ECO:0000313" key="7">
    <source>
        <dbReference type="EMBL" id="KAG0140510.1"/>
    </source>
</evidence>
<dbReference type="Pfam" id="PF13664">
    <property type="entry name" value="DUF4149"/>
    <property type="match status" value="1"/>
</dbReference>
<comment type="subcellular location">
    <subcellularLocation>
        <location evidence="1">Membrane</location>
    </subcellularLocation>
</comment>
<comment type="caution">
    <text evidence="7">The sequence shown here is derived from an EMBL/GenBank/DDBJ whole genome shotgun (WGS) entry which is preliminary data.</text>
</comment>
<dbReference type="InterPro" id="IPR053009">
    <property type="entry name" value="Xanthocillin_Biosynth-Assoc"/>
</dbReference>
<evidence type="ECO:0000313" key="8">
    <source>
        <dbReference type="Proteomes" id="UP000886653"/>
    </source>
</evidence>
<sequence>MPQITLSSLAQATISPRSAFQLALGTNIGAGIWVSFIGGVIMYKNLPRPVFGNIQRKLFPAYFTLGSTLSAILLTIQLRFNKSSNLFKPSLNSTFIIPFLLSSMTISSLTNLIYIGPKTSKIMINRHLLEDKEKIKYDDPRAGQEMKKLNKQFGISHGISSSLNLFGFLIPSVVVCLWVGEFGL</sequence>
<evidence type="ECO:0000256" key="5">
    <source>
        <dbReference type="SAM" id="Phobius"/>
    </source>
</evidence>
<keyword evidence="3 5" id="KW-1133">Transmembrane helix</keyword>
<dbReference type="GO" id="GO:0016020">
    <property type="term" value="C:membrane"/>
    <property type="evidence" value="ECO:0007669"/>
    <property type="project" value="UniProtKB-SubCell"/>
</dbReference>
<dbReference type="EMBL" id="MU167439">
    <property type="protein sequence ID" value="KAG0140510.1"/>
    <property type="molecule type" value="Genomic_DNA"/>
</dbReference>
<protein>
    <recommendedName>
        <fullName evidence="6">TMEM205-like domain-containing protein</fullName>
    </recommendedName>
</protein>
<evidence type="ECO:0000256" key="3">
    <source>
        <dbReference type="ARBA" id="ARBA00022989"/>
    </source>
</evidence>
<keyword evidence="8" id="KW-1185">Reference proteome</keyword>
<evidence type="ECO:0000256" key="1">
    <source>
        <dbReference type="ARBA" id="ARBA00004370"/>
    </source>
</evidence>
<feature type="transmembrane region" description="Helical" evidence="5">
    <location>
        <begin position="58"/>
        <end position="76"/>
    </location>
</feature>
<feature type="transmembrane region" description="Helical" evidence="5">
    <location>
        <begin position="96"/>
        <end position="116"/>
    </location>
</feature>
<dbReference type="AlphaFoldDB" id="A0A9P6NAX9"/>
<evidence type="ECO:0000256" key="2">
    <source>
        <dbReference type="ARBA" id="ARBA00022692"/>
    </source>
</evidence>
<feature type="transmembrane region" description="Helical" evidence="5">
    <location>
        <begin position="29"/>
        <end position="46"/>
    </location>
</feature>
<keyword evidence="4 5" id="KW-0472">Membrane</keyword>